<dbReference type="InterPro" id="IPR001789">
    <property type="entry name" value="Sig_transdc_resp-reg_receiver"/>
</dbReference>
<keyword evidence="1 3" id="KW-0597">Phosphoprotein</keyword>
<evidence type="ECO:0000256" key="2">
    <source>
        <dbReference type="ARBA" id="ARBA00023125"/>
    </source>
</evidence>
<keyword evidence="7" id="KW-1185">Reference proteome</keyword>
<dbReference type="SUPFAM" id="SSF46894">
    <property type="entry name" value="C-terminal effector domain of the bipartite response regulators"/>
    <property type="match status" value="1"/>
</dbReference>
<dbReference type="GO" id="GO:0003677">
    <property type="term" value="F:DNA binding"/>
    <property type="evidence" value="ECO:0007669"/>
    <property type="project" value="UniProtKB-KW"/>
</dbReference>
<dbReference type="InterPro" id="IPR011006">
    <property type="entry name" value="CheY-like_superfamily"/>
</dbReference>
<dbReference type="GO" id="GO:0006355">
    <property type="term" value="P:regulation of DNA-templated transcription"/>
    <property type="evidence" value="ECO:0007669"/>
    <property type="project" value="InterPro"/>
</dbReference>
<dbReference type="PROSITE" id="PS50043">
    <property type="entry name" value="HTH_LUXR_2"/>
    <property type="match status" value="1"/>
</dbReference>
<name>A0A5C1NE22_9GAMM</name>
<sequence>MRSIRKIGNNAGFGREENKATAIIVDDHPVARFLVKHVLTEAGVEVVSEASNGEDAIRLVEYIQPDMVILDLKLPDMDGLTATVKLREQENPPVIFIMTAQSVEAYGKRCREAGASGFISKEQDVAVFVEGIKAILRGYTFFPQNMERAWGHTNSGEESLGKLSVREKMVMDYIIRGMKNKDISELLSLSPKSISTYKTRVFKKLKVNNVIELADAARRYSLLEDNE</sequence>
<feature type="modified residue" description="4-aspartylphosphate" evidence="3">
    <location>
        <position position="71"/>
    </location>
</feature>
<dbReference type="KEGG" id="hbh:E4T21_01195"/>
<dbReference type="PRINTS" id="PR00038">
    <property type="entry name" value="HTHLUXR"/>
</dbReference>
<feature type="domain" description="Response regulatory" evidence="5">
    <location>
        <begin position="21"/>
        <end position="136"/>
    </location>
</feature>
<dbReference type="InterPro" id="IPR036388">
    <property type="entry name" value="WH-like_DNA-bd_sf"/>
</dbReference>
<dbReference type="InterPro" id="IPR016032">
    <property type="entry name" value="Sig_transdc_resp-reg_C-effctor"/>
</dbReference>
<dbReference type="EMBL" id="CP038437">
    <property type="protein sequence ID" value="QEM80327.1"/>
    <property type="molecule type" value="Genomic_DNA"/>
</dbReference>
<dbReference type="Pfam" id="PF00196">
    <property type="entry name" value="GerE"/>
    <property type="match status" value="1"/>
</dbReference>
<evidence type="ECO:0000259" key="5">
    <source>
        <dbReference type="PROSITE" id="PS50110"/>
    </source>
</evidence>
<proteinExistence type="predicted"/>
<dbReference type="SMART" id="SM00421">
    <property type="entry name" value="HTH_LUXR"/>
    <property type="match status" value="1"/>
</dbReference>
<reference evidence="6" key="1">
    <citation type="submission" date="2021-02" db="EMBL/GenBank/DDBJ databases">
        <title>Strain Y2R2, a novel species of the genus Halomonas.</title>
        <authorList>
            <person name="Huang H."/>
        </authorList>
    </citation>
    <scope>NUCLEOTIDE SEQUENCE</scope>
    <source>
        <strain evidence="6">Y2R2</strain>
    </source>
</reference>
<accession>A0A5C1NE22</accession>
<dbReference type="Gene3D" id="3.40.50.2300">
    <property type="match status" value="1"/>
</dbReference>
<dbReference type="CDD" id="cd06170">
    <property type="entry name" value="LuxR_C_like"/>
    <property type="match status" value="1"/>
</dbReference>
<evidence type="ECO:0000259" key="4">
    <source>
        <dbReference type="PROSITE" id="PS50043"/>
    </source>
</evidence>
<dbReference type="AlphaFoldDB" id="A0A5C1NE22"/>
<feature type="domain" description="HTH luxR-type" evidence="4">
    <location>
        <begin position="156"/>
        <end position="221"/>
    </location>
</feature>
<dbReference type="SUPFAM" id="SSF52172">
    <property type="entry name" value="CheY-like"/>
    <property type="match status" value="1"/>
</dbReference>
<dbReference type="GO" id="GO:0000160">
    <property type="term" value="P:phosphorelay signal transduction system"/>
    <property type="evidence" value="ECO:0007669"/>
    <property type="project" value="InterPro"/>
</dbReference>
<evidence type="ECO:0000256" key="1">
    <source>
        <dbReference type="ARBA" id="ARBA00022553"/>
    </source>
</evidence>
<gene>
    <name evidence="6" type="ORF">E4T21_01195</name>
</gene>
<evidence type="ECO:0000313" key="7">
    <source>
        <dbReference type="Proteomes" id="UP000324285"/>
    </source>
</evidence>
<dbReference type="Gene3D" id="1.10.10.10">
    <property type="entry name" value="Winged helix-like DNA-binding domain superfamily/Winged helix DNA-binding domain"/>
    <property type="match status" value="1"/>
</dbReference>
<dbReference type="InterPro" id="IPR051015">
    <property type="entry name" value="EvgA-like"/>
</dbReference>
<evidence type="ECO:0000256" key="3">
    <source>
        <dbReference type="PROSITE-ProRule" id="PRU00169"/>
    </source>
</evidence>
<dbReference type="PANTHER" id="PTHR45566:SF2">
    <property type="entry name" value="NARL SUBFAMILY"/>
    <property type="match status" value="1"/>
</dbReference>
<keyword evidence="2" id="KW-0238">DNA-binding</keyword>
<dbReference type="PROSITE" id="PS00622">
    <property type="entry name" value="HTH_LUXR_1"/>
    <property type="match status" value="1"/>
</dbReference>
<dbReference type="PROSITE" id="PS50110">
    <property type="entry name" value="RESPONSE_REGULATORY"/>
    <property type="match status" value="1"/>
</dbReference>
<evidence type="ECO:0000313" key="6">
    <source>
        <dbReference type="EMBL" id="QEM80327.1"/>
    </source>
</evidence>
<dbReference type="OrthoDB" id="9796655at2"/>
<dbReference type="InterPro" id="IPR058245">
    <property type="entry name" value="NreC/VraR/RcsB-like_REC"/>
</dbReference>
<dbReference type="CDD" id="cd17535">
    <property type="entry name" value="REC_NarL-like"/>
    <property type="match status" value="1"/>
</dbReference>
<dbReference type="Proteomes" id="UP000324285">
    <property type="component" value="Chromosome"/>
</dbReference>
<dbReference type="InterPro" id="IPR000792">
    <property type="entry name" value="Tscrpt_reg_LuxR_C"/>
</dbReference>
<dbReference type="Pfam" id="PF00072">
    <property type="entry name" value="Response_reg"/>
    <property type="match status" value="1"/>
</dbReference>
<dbReference type="RefSeq" id="WP_149282792.1">
    <property type="nucleotide sequence ID" value="NZ_CP038437.2"/>
</dbReference>
<dbReference type="SMART" id="SM00448">
    <property type="entry name" value="REC"/>
    <property type="match status" value="1"/>
</dbReference>
<organism evidence="6 7">
    <name type="scientific">Halomonas binhaiensis</name>
    <dbReference type="NCBI Taxonomy" id="2562282"/>
    <lineage>
        <taxon>Bacteria</taxon>
        <taxon>Pseudomonadati</taxon>
        <taxon>Pseudomonadota</taxon>
        <taxon>Gammaproteobacteria</taxon>
        <taxon>Oceanospirillales</taxon>
        <taxon>Halomonadaceae</taxon>
        <taxon>Halomonas</taxon>
    </lineage>
</organism>
<dbReference type="PANTHER" id="PTHR45566">
    <property type="entry name" value="HTH-TYPE TRANSCRIPTIONAL REGULATOR YHJB-RELATED"/>
    <property type="match status" value="1"/>
</dbReference>
<protein>
    <submittedName>
        <fullName evidence="6">Response regulator transcription factor</fullName>
    </submittedName>
</protein>